<dbReference type="OrthoDB" id="3232296at2759"/>
<evidence type="ECO:0000313" key="4">
    <source>
        <dbReference type="Proteomes" id="UP000184267"/>
    </source>
</evidence>
<dbReference type="EMBL" id="MNAD01000872">
    <property type="protein sequence ID" value="OJT09871.1"/>
    <property type="molecule type" value="Genomic_DNA"/>
</dbReference>
<feature type="transmembrane region" description="Helical" evidence="2">
    <location>
        <begin position="15"/>
        <end position="39"/>
    </location>
</feature>
<reference evidence="3 4" key="1">
    <citation type="submission" date="2016-10" db="EMBL/GenBank/DDBJ databases">
        <title>Genome sequence of the basidiomycete white-rot fungus Trametes pubescens.</title>
        <authorList>
            <person name="Makela M.R."/>
            <person name="Granchi Z."/>
            <person name="Peng M."/>
            <person name="De Vries R.P."/>
            <person name="Grigoriev I."/>
            <person name="Riley R."/>
            <person name="Hilden K."/>
        </authorList>
    </citation>
    <scope>NUCLEOTIDE SEQUENCE [LARGE SCALE GENOMIC DNA]</scope>
    <source>
        <strain evidence="3 4">FBCC735</strain>
    </source>
</reference>
<dbReference type="STRING" id="154538.A0A1M2VQI5"/>
<gene>
    <name evidence="3" type="ORF">TRAPUB_13614</name>
</gene>
<dbReference type="Proteomes" id="UP000184267">
    <property type="component" value="Unassembled WGS sequence"/>
</dbReference>
<organism evidence="3 4">
    <name type="scientific">Trametes pubescens</name>
    <name type="common">White-rot fungus</name>
    <dbReference type="NCBI Taxonomy" id="154538"/>
    <lineage>
        <taxon>Eukaryota</taxon>
        <taxon>Fungi</taxon>
        <taxon>Dikarya</taxon>
        <taxon>Basidiomycota</taxon>
        <taxon>Agaricomycotina</taxon>
        <taxon>Agaricomycetes</taxon>
        <taxon>Polyporales</taxon>
        <taxon>Polyporaceae</taxon>
        <taxon>Trametes</taxon>
    </lineage>
</organism>
<evidence type="ECO:0000256" key="2">
    <source>
        <dbReference type="SAM" id="Phobius"/>
    </source>
</evidence>
<proteinExistence type="predicted"/>
<evidence type="ECO:0000313" key="3">
    <source>
        <dbReference type="EMBL" id="OJT09871.1"/>
    </source>
</evidence>
<keyword evidence="4" id="KW-1185">Reference proteome</keyword>
<feature type="region of interest" description="Disordered" evidence="1">
    <location>
        <begin position="48"/>
        <end position="82"/>
    </location>
</feature>
<feature type="compositionally biased region" description="Low complexity" evidence="1">
    <location>
        <begin position="59"/>
        <end position="70"/>
    </location>
</feature>
<comment type="caution">
    <text evidence="3">The sequence shown here is derived from an EMBL/GenBank/DDBJ whole genome shotgun (WGS) entry which is preliminary data.</text>
</comment>
<protein>
    <submittedName>
        <fullName evidence="3">Uncharacterized protein</fullName>
    </submittedName>
</protein>
<keyword evidence="2" id="KW-0812">Transmembrane</keyword>
<evidence type="ECO:0000256" key="1">
    <source>
        <dbReference type="SAM" id="MobiDB-lite"/>
    </source>
</evidence>
<sequence>MVASVFSPDSILPDMFAASVGTAFFAVFATQPDVLRVWARLLTCRLRRSKPDSRPPTPSSTSTSKFAPSRSPTPLPTYDPDLFKRSDSDLDEKARLAALHAYYNARVHDMGVGVEVIKRPEDAFVVGRGPRRAWGVVGNSGGCWEGWERAVR</sequence>
<keyword evidence="2" id="KW-0472">Membrane</keyword>
<name>A0A1M2VQI5_TRAPU</name>
<accession>A0A1M2VQI5</accession>
<keyword evidence="2" id="KW-1133">Transmembrane helix</keyword>
<dbReference type="AlphaFoldDB" id="A0A1M2VQI5"/>